<feature type="domain" description="PH" evidence="15">
    <location>
        <begin position="550"/>
        <end position="641"/>
    </location>
</feature>
<dbReference type="InterPro" id="IPR025258">
    <property type="entry name" value="RH_dom"/>
</dbReference>
<dbReference type="SMART" id="SM00593">
    <property type="entry name" value="RUN"/>
    <property type="match status" value="1"/>
</dbReference>
<dbReference type="GO" id="GO:0005730">
    <property type="term" value="C:nucleolus"/>
    <property type="evidence" value="ECO:0007669"/>
    <property type="project" value="Ensembl"/>
</dbReference>
<keyword evidence="10" id="KW-0072">Autophagy</keyword>
<evidence type="ECO:0000256" key="1">
    <source>
        <dbReference type="ARBA" id="ARBA00004603"/>
    </source>
</evidence>
<dbReference type="Gene3D" id="2.30.30.40">
    <property type="entry name" value="SH3 Domains"/>
    <property type="match status" value="1"/>
</dbReference>
<dbReference type="InterPro" id="IPR011993">
    <property type="entry name" value="PH-like_dom_sf"/>
</dbReference>
<dbReference type="GO" id="GO:0005770">
    <property type="term" value="C:late endosome"/>
    <property type="evidence" value="ECO:0007669"/>
    <property type="project" value="UniProtKB-SubCell"/>
</dbReference>
<sequence>MHSSHTTENGPDPKVVIQLIKKQLVSSIKGLQKQYVTSDAVVTSDTDDANALCCALEAVFVHGLKAKYIKTEAGGKGKKTCGRAPLPQPVFWGLLKTITHRNIILELEQLNFISTDVGRCRAWLRLALNDGLMECYLKLLLQEKSRLPEYYQTTALLLDAEECEFLLSFLQGLTSLTFELSYKSAVLNEWTITPLSLSGLCPVSELLEHLTSSSSESQRKESLGLVSRSSGSDDIEAQPNILPLSKNEDQSKLTCSTLSLNTTSSSQLSSSLGSDGLLQANCTRSPDRCEEPLSYDSDLGAANAEDLDSSLQEVLSEFSKVQQVSEPTEEPHLPNLLAPAPLQPALPPAVSRASHLHLNATAESTLCSAPLPDTDNPQSICVDDLAKAIKISDPPSHVTGIQLLSQPIITHSGAADKDSSQQLYIINPEDKDGTSKINGHKESQEDLSPVTEFFLSPATACPKRRSWISEDDFYRPSPEGSSKGLTDSYGSSLEGAREGRSTELISALDLEGPFLSSSKTGKPKPSPDQEQKGFHVVHRRQIGLSNPFRGLLKLGSLERRGAMGLWKEFFCELSPLEFRLFLDHEERIYSENYSLLRCESLGLVHSDGRFELVFSGKKLCLRAPSRDEAEDWLDRIHEALHKCRPQQEEEWETLDCPEDDLEGHTVGVLLSDSAALLQYNNTAGNAYDWTSSLAPELDAIKESVLYMDVDKAWAPFIFSLSLEALKCFKVKNHEKILSNSYGIETIQDILPDTSLGGPAFFKVITSKAILKLQAESADAAAAWRGLVRRVLTSYLETAEEALTLGGNLDGNSQAILKNTVKENGFFLQYLVAIPMEKGLDSQSFICAGCSRQIGLSFVKPKLCAFSGLYYCDSCHQDDESVIPSRLIHNWDLTKRVVCRQALKFLNQIRNQPLINLKLVNESLYAHVERMSRICRSREQLKLLGDYLIMCRSGALKELSKRLDHRDYLLESPHKYSVTDLRQAEETGTIHRKRLHGAGISQPDMEPAGALEDVYVLVEYEFEYVAKDGTLISIKPNERYVLLRRTNDHWWHVKKTKDARPFYIPAKYVKELPPVTRPTSVFELPPETPGQLVSRDALETIVLQPARAGQDQPLAYEYKFLSAAQQKEQHKMDTNEPDTDLGAGSIRSGSGTLGPACKDASFEGETLTRAVGEGKDSPPVLSSFHNPHCAKRSSHSPALHIPPSEHMRPTQSLDDLARAIPSPQCRVSHTGSRRAGTTAGSLLSPQPLSKSQSENIYESIKDLERQEKAGSSRPAQVSSTASFWATKGNTGGQLAELG</sequence>
<evidence type="ECO:0000313" key="17">
    <source>
        <dbReference type="Ensembl" id="ENSCPBP00000011939.1"/>
    </source>
</evidence>
<protein>
    <submittedName>
        <fullName evidence="17">Pleckstrin homology and RUN domain containing M1</fullName>
    </submittedName>
</protein>
<dbReference type="CDD" id="cd13321">
    <property type="entry name" value="PH_PLEKHM1"/>
    <property type="match status" value="1"/>
</dbReference>
<evidence type="ECO:0000256" key="2">
    <source>
        <dbReference type="ARBA" id="ARBA00004656"/>
    </source>
</evidence>
<dbReference type="InterPro" id="IPR037213">
    <property type="entry name" value="Run_dom_sf"/>
</dbReference>
<feature type="domain" description="SH3" evidence="14">
    <location>
        <begin position="1010"/>
        <end position="1073"/>
    </location>
</feature>
<dbReference type="GeneTree" id="ENSGT00940000155111"/>
<dbReference type="InterPro" id="IPR001849">
    <property type="entry name" value="PH_domain"/>
</dbReference>
<dbReference type="Pfam" id="PF02759">
    <property type="entry name" value="RUN"/>
    <property type="match status" value="1"/>
</dbReference>
<keyword evidence="8" id="KW-0863">Zinc-finger</keyword>
<evidence type="ECO:0000256" key="7">
    <source>
        <dbReference type="ARBA" id="ARBA00022753"/>
    </source>
</evidence>
<evidence type="ECO:0000256" key="8">
    <source>
        <dbReference type="ARBA" id="ARBA00022771"/>
    </source>
</evidence>
<dbReference type="Gene3D" id="2.30.29.30">
    <property type="entry name" value="Pleckstrin-homology domain (PH domain)/Phosphotyrosine-binding domain (PTB)"/>
    <property type="match status" value="1"/>
</dbReference>
<feature type="region of interest" description="Disordered" evidence="13">
    <location>
        <begin position="1223"/>
        <end position="1297"/>
    </location>
</feature>
<keyword evidence="18" id="KW-1185">Reference proteome</keyword>
<gene>
    <name evidence="17" type="primary">PLEKHM1</name>
</gene>
<feature type="compositionally biased region" description="Polar residues" evidence="13">
    <location>
        <begin position="1272"/>
        <end position="1282"/>
    </location>
</feature>
<evidence type="ECO:0000313" key="18">
    <source>
        <dbReference type="Proteomes" id="UP000694380"/>
    </source>
</evidence>
<keyword evidence="4" id="KW-0597">Phosphoprotein</keyword>
<keyword evidence="6" id="KW-0677">Repeat</keyword>
<evidence type="ECO:0000256" key="13">
    <source>
        <dbReference type="SAM" id="MobiDB-lite"/>
    </source>
</evidence>
<dbReference type="SUPFAM" id="SSF140741">
    <property type="entry name" value="RUN domain-like"/>
    <property type="match status" value="1"/>
</dbReference>
<feature type="region of interest" description="Disordered" evidence="13">
    <location>
        <begin position="470"/>
        <end position="496"/>
    </location>
</feature>
<dbReference type="GO" id="GO:0005765">
    <property type="term" value="C:lysosomal membrane"/>
    <property type="evidence" value="ECO:0007669"/>
    <property type="project" value="UniProtKB-SubCell"/>
</dbReference>
<dbReference type="GO" id="GO:0005654">
    <property type="term" value="C:nucleoplasm"/>
    <property type="evidence" value="ECO:0007669"/>
    <property type="project" value="Ensembl"/>
</dbReference>
<dbReference type="SUPFAM" id="SSF50044">
    <property type="entry name" value="SH3-domain"/>
    <property type="match status" value="1"/>
</dbReference>
<feature type="compositionally biased region" description="Polar residues" evidence="13">
    <location>
        <begin position="479"/>
        <end position="491"/>
    </location>
</feature>
<dbReference type="InterPro" id="IPR047326">
    <property type="entry name" value="RUN_PLEKHM1"/>
</dbReference>
<evidence type="ECO:0000256" key="10">
    <source>
        <dbReference type="ARBA" id="ARBA00023006"/>
    </source>
</evidence>
<name>A0A8C3FPW1_CHRPI</name>
<keyword evidence="3 12" id="KW-0728">SH3 domain</keyword>
<evidence type="ECO:0000256" key="12">
    <source>
        <dbReference type="PROSITE-ProRule" id="PRU00192"/>
    </source>
</evidence>
<evidence type="ECO:0000256" key="11">
    <source>
        <dbReference type="ARBA" id="ARBA00023228"/>
    </source>
</evidence>
<feature type="compositionally biased region" description="Basic and acidic residues" evidence="13">
    <location>
        <begin position="429"/>
        <end position="444"/>
    </location>
</feature>
<dbReference type="PROSITE" id="PS50826">
    <property type="entry name" value="RUN"/>
    <property type="match status" value="1"/>
</dbReference>
<dbReference type="CDD" id="cd12069">
    <property type="entry name" value="SH3_ARHGAP27"/>
    <property type="match status" value="1"/>
</dbReference>
<evidence type="ECO:0000256" key="5">
    <source>
        <dbReference type="ARBA" id="ARBA00022723"/>
    </source>
</evidence>
<feature type="compositionally biased region" description="Low complexity" evidence="13">
    <location>
        <begin position="1240"/>
        <end position="1252"/>
    </location>
</feature>
<dbReference type="Pfam" id="PF13901">
    <property type="entry name" value="RH_dom"/>
    <property type="match status" value="1"/>
</dbReference>
<feature type="domain" description="RUN" evidence="16">
    <location>
        <begin position="43"/>
        <end position="185"/>
    </location>
</feature>
<dbReference type="InterPro" id="IPR036028">
    <property type="entry name" value="SH3-like_dom_sf"/>
</dbReference>
<comment type="subcellular location">
    <subcellularLocation>
        <location evidence="1">Late endosome</location>
    </subcellularLocation>
    <subcellularLocation>
        <location evidence="2">Lysosome membrane</location>
    </subcellularLocation>
</comment>
<dbReference type="InterPro" id="IPR004012">
    <property type="entry name" value="Run_dom"/>
</dbReference>
<dbReference type="Proteomes" id="UP000694380">
    <property type="component" value="Unplaced"/>
</dbReference>
<dbReference type="Ensembl" id="ENSCPBT00000014255.1">
    <property type="protein sequence ID" value="ENSCPBP00000011939.1"/>
    <property type="gene ID" value="ENSCPBG00000009035.1"/>
</dbReference>
<keyword evidence="7" id="KW-0967">Endosome</keyword>
<dbReference type="GO" id="GO:1902774">
    <property type="term" value="P:late endosome to lysosome transport"/>
    <property type="evidence" value="ECO:0007669"/>
    <property type="project" value="Ensembl"/>
</dbReference>
<dbReference type="InterPro" id="IPR051366">
    <property type="entry name" value="DEF8"/>
</dbReference>
<dbReference type="SMART" id="SM00326">
    <property type="entry name" value="SH3"/>
    <property type="match status" value="1"/>
</dbReference>
<keyword evidence="9" id="KW-0862">Zinc</keyword>
<keyword evidence="11" id="KW-0458">Lysosome</keyword>
<dbReference type="SMART" id="SM00233">
    <property type="entry name" value="PH"/>
    <property type="match status" value="2"/>
</dbReference>
<dbReference type="Gene3D" id="1.20.58.900">
    <property type="match status" value="1"/>
</dbReference>
<accession>A0A8C3FPW1</accession>
<evidence type="ECO:0000259" key="14">
    <source>
        <dbReference type="PROSITE" id="PS50002"/>
    </source>
</evidence>
<dbReference type="PROSITE" id="PS50003">
    <property type="entry name" value="PH_DOMAIN"/>
    <property type="match status" value="1"/>
</dbReference>
<reference evidence="17" key="2">
    <citation type="submission" date="2025-09" db="UniProtKB">
        <authorList>
            <consortium name="Ensembl"/>
        </authorList>
    </citation>
    <scope>IDENTIFICATION</scope>
</reference>
<dbReference type="GO" id="GO:0008270">
    <property type="term" value="F:zinc ion binding"/>
    <property type="evidence" value="ECO:0007669"/>
    <property type="project" value="UniProtKB-KW"/>
</dbReference>
<dbReference type="InterPro" id="IPR042827">
    <property type="entry name" value="PLEKHM1_PH"/>
</dbReference>
<dbReference type="InterPro" id="IPR001452">
    <property type="entry name" value="SH3_domain"/>
</dbReference>
<evidence type="ECO:0000259" key="15">
    <source>
        <dbReference type="PROSITE" id="PS50003"/>
    </source>
</evidence>
<dbReference type="SMART" id="SM01175">
    <property type="entry name" value="DUF4206"/>
    <property type="match status" value="1"/>
</dbReference>
<dbReference type="PROSITE" id="PS50002">
    <property type="entry name" value="SH3"/>
    <property type="match status" value="1"/>
</dbReference>
<evidence type="ECO:0000256" key="4">
    <source>
        <dbReference type="ARBA" id="ARBA00022553"/>
    </source>
</evidence>
<dbReference type="PANTHER" id="PTHR12326:SF5">
    <property type="entry name" value="PLECKSTRIN HOMOLOGY DOMAIN-CONTAINING FAMILY M MEMBER 1"/>
    <property type="match status" value="1"/>
</dbReference>
<feature type="region of interest" description="Disordered" evidence="13">
    <location>
        <begin position="218"/>
        <end position="243"/>
    </location>
</feature>
<dbReference type="PANTHER" id="PTHR12326">
    <property type="entry name" value="PLECKSTRIN HOMOLOGY DOMAIN CONTAINING PROTEIN"/>
    <property type="match status" value="1"/>
</dbReference>
<dbReference type="GO" id="GO:0032418">
    <property type="term" value="P:lysosome localization"/>
    <property type="evidence" value="ECO:0007669"/>
    <property type="project" value="Ensembl"/>
</dbReference>
<organism evidence="17 18">
    <name type="scientific">Chrysemys picta bellii</name>
    <name type="common">Western painted turtle</name>
    <name type="synonym">Emys bellii</name>
    <dbReference type="NCBI Taxonomy" id="8478"/>
    <lineage>
        <taxon>Eukaryota</taxon>
        <taxon>Metazoa</taxon>
        <taxon>Chordata</taxon>
        <taxon>Craniata</taxon>
        <taxon>Vertebrata</taxon>
        <taxon>Euteleostomi</taxon>
        <taxon>Archelosauria</taxon>
        <taxon>Testudinata</taxon>
        <taxon>Testudines</taxon>
        <taxon>Cryptodira</taxon>
        <taxon>Durocryptodira</taxon>
        <taxon>Testudinoidea</taxon>
        <taxon>Emydidae</taxon>
        <taxon>Chrysemys</taxon>
    </lineage>
</organism>
<evidence type="ECO:0000259" key="16">
    <source>
        <dbReference type="PROSITE" id="PS50826"/>
    </source>
</evidence>
<dbReference type="SUPFAM" id="SSF50729">
    <property type="entry name" value="PH domain-like"/>
    <property type="match status" value="2"/>
</dbReference>
<dbReference type="GO" id="GO:0044754">
    <property type="term" value="C:autolysosome"/>
    <property type="evidence" value="ECO:0007669"/>
    <property type="project" value="Ensembl"/>
</dbReference>
<feature type="region of interest" description="Disordered" evidence="13">
    <location>
        <begin position="429"/>
        <end position="449"/>
    </location>
</feature>
<feature type="compositionally biased region" description="Basic and acidic residues" evidence="13">
    <location>
        <begin position="1258"/>
        <end position="1269"/>
    </location>
</feature>
<feature type="region of interest" description="Disordered" evidence="13">
    <location>
        <begin position="1128"/>
        <end position="1208"/>
    </location>
</feature>
<evidence type="ECO:0000256" key="9">
    <source>
        <dbReference type="ARBA" id="ARBA00022833"/>
    </source>
</evidence>
<evidence type="ECO:0000256" key="3">
    <source>
        <dbReference type="ARBA" id="ARBA00022443"/>
    </source>
</evidence>
<dbReference type="CDD" id="cd17679">
    <property type="entry name" value="RUN_PLEKHM1"/>
    <property type="match status" value="1"/>
</dbReference>
<evidence type="ECO:0000256" key="6">
    <source>
        <dbReference type="ARBA" id="ARBA00022737"/>
    </source>
</evidence>
<dbReference type="GO" id="GO:0061909">
    <property type="term" value="P:autophagosome-lysosome fusion"/>
    <property type="evidence" value="ECO:0007669"/>
    <property type="project" value="Ensembl"/>
</dbReference>
<reference evidence="17" key="1">
    <citation type="submission" date="2025-08" db="UniProtKB">
        <authorList>
            <consortium name="Ensembl"/>
        </authorList>
    </citation>
    <scope>IDENTIFICATION</scope>
</reference>
<keyword evidence="5" id="KW-0479">Metal-binding</keyword>
<proteinExistence type="predicted"/>